<dbReference type="EMBL" id="LSRX01001236">
    <property type="protein sequence ID" value="OLP81957.1"/>
    <property type="molecule type" value="Genomic_DNA"/>
</dbReference>
<evidence type="ECO:0000256" key="1">
    <source>
        <dbReference type="SAM" id="MobiDB-lite"/>
    </source>
</evidence>
<feature type="region of interest" description="Disordered" evidence="1">
    <location>
        <begin position="794"/>
        <end position="878"/>
    </location>
</feature>
<feature type="region of interest" description="Disordered" evidence="1">
    <location>
        <begin position="1636"/>
        <end position="1656"/>
    </location>
</feature>
<proteinExistence type="predicted"/>
<protein>
    <submittedName>
        <fullName evidence="2">Uncharacterized protein</fullName>
    </submittedName>
</protein>
<organism evidence="2 3">
    <name type="scientific">Symbiodinium microadriaticum</name>
    <name type="common">Dinoflagellate</name>
    <name type="synonym">Zooxanthella microadriatica</name>
    <dbReference type="NCBI Taxonomy" id="2951"/>
    <lineage>
        <taxon>Eukaryota</taxon>
        <taxon>Sar</taxon>
        <taxon>Alveolata</taxon>
        <taxon>Dinophyceae</taxon>
        <taxon>Suessiales</taxon>
        <taxon>Symbiodiniaceae</taxon>
        <taxon>Symbiodinium</taxon>
    </lineage>
</organism>
<feature type="compositionally biased region" description="Low complexity" evidence="1">
    <location>
        <begin position="1640"/>
        <end position="1650"/>
    </location>
</feature>
<feature type="compositionally biased region" description="Basic and acidic residues" evidence="1">
    <location>
        <begin position="794"/>
        <end position="809"/>
    </location>
</feature>
<dbReference type="Proteomes" id="UP000186817">
    <property type="component" value="Unassembled WGS sequence"/>
</dbReference>
<name>A0A1Q9CGH8_SYMMI</name>
<reference evidence="2 3" key="1">
    <citation type="submission" date="2016-02" db="EMBL/GenBank/DDBJ databases">
        <title>Genome analysis of coral dinoflagellate symbionts highlights evolutionary adaptations to a symbiotic lifestyle.</title>
        <authorList>
            <person name="Aranda M."/>
            <person name="Li Y."/>
            <person name="Liew Y.J."/>
            <person name="Baumgarten S."/>
            <person name="Simakov O."/>
            <person name="Wilson M."/>
            <person name="Piel J."/>
            <person name="Ashoor H."/>
            <person name="Bougouffa S."/>
            <person name="Bajic V.B."/>
            <person name="Ryu T."/>
            <person name="Ravasi T."/>
            <person name="Bayer T."/>
            <person name="Micklem G."/>
            <person name="Kim H."/>
            <person name="Bhak J."/>
            <person name="Lajeunesse T.C."/>
            <person name="Voolstra C.R."/>
        </authorList>
    </citation>
    <scope>NUCLEOTIDE SEQUENCE [LARGE SCALE GENOMIC DNA]</scope>
    <source>
        <strain evidence="2 3">CCMP2467</strain>
    </source>
</reference>
<gene>
    <name evidence="2" type="ORF">AK812_SmicGene37450</name>
</gene>
<feature type="compositionally biased region" description="Basic and acidic residues" evidence="1">
    <location>
        <begin position="860"/>
        <end position="869"/>
    </location>
</feature>
<feature type="region of interest" description="Disordered" evidence="1">
    <location>
        <begin position="643"/>
        <end position="694"/>
    </location>
</feature>
<feature type="region of interest" description="Disordered" evidence="1">
    <location>
        <begin position="712"/>
        <end position="739"/>
    </location>
</feature>
<feature type="compositionally biased region" description="Polar residues" evidence="1">
    <location>
        <begin position="672"/>
        <end position="692"/>
    </location>
</feature>
<dbReference type="OrthoDB" id="447305at2759"/>
<sequence length="1806" mass="200572">MGSRSSTLQFQLLRQIPSLTKAQCRQILSVVREDGKGSRSMSRQSEVYKDVLPAFPQLRLQGKQAGEVSLPYLHLPTILDVKAAKCPCFQRALESAAQQNNLTMIFYSDECTPGNVLAPDTTRKSCMVYVSFLGLPTHSESAWITLSVIRSNSIKGCMGGFPAIVRGLLEETRAATQDGMVVSLASGPELLFIRRVLILGDHEGMRALSGWKGSSAYRPCFKCANVVSLGGARPAGFVDIANSNTACLQSLSHTNLLDIRQQLVSLSSTTTKLQEAEKLLGWKLEELSSSFLTSPALSGWAELEDCAVDAMHAYWSNGVVAQELGLWFTALLDNCDLNLGHVQTHLKTGWNACPASGLFMSEILAWFSHNLWRKNHDFRGDARACLTVLPICVQFGEEILRGNVFSMDAALDSLKALNRVCLCILRSKTDVSHSKNLLLLQTDHMRKFDVAHGRQHRPKIHFGLHIREQCLRWRSLIDCFTCERKHRRFKHVACNVTGRAFAKSCLLEMATGDAGSDVASCEPTLEGATRECPDLAAVLSCSSPPRLAKKVCFAGLTAQSGDYFVLSPELAVLALGGLAEGQTATTQPVVTQEMDPPNLLRLRYTLETGIQRSLSQAWDHRAGLLNLHEPYQGRGLWLQAHRAGNDHDPATAGRSASGGHGDTFAGPHCDDTSAQGNRVQEHQQGLDQSASLPFTRDAVAYRPVRTRYTWHAQRPQELPSASRREVSVEPEDDGPEKRCEAVKTAGSGGAAAEPMPAERAQYVRKRQLLDPEAKCIAGLRKGPEATERMIRKMDKEAKRQKKAKQDRSFQDAPAAKTDELEKDAEGPEAMERMIRKMDKEAKRQKKAKQDRSFQDAPAAKTDELEKDAEAPEAAVGAGPPGGAQVLGFLLALEFDLLQTNLMQHRTRKLPRTRGERQLLNGRPGLVWAGSGLEVPLEDTPEGPTLNLTPGTEQVWLRASGWRRHAKVPITSCLTYAAMPKTVTWERVEEPRVLRIVLSEATEPEIKQKLSDWIHSAGKSGRVTKVTAAGDDCKAWGLCTCLQGCKYRWRWDLHAQGEGEGEGADCIWFGHGEHPAQDEAAVRKQKREEVAQAVAHMPSEYAGSDEEQSRLEKEPFQLAYTPVQLINDQLVLASLPDDGIQDVKLEGVCLLTSKHMKEEARRICKGGWGYGALALTQKHLGPDGMPATQPVVVSLAVGKEDRAVIACAFSTFLAVMARHNVDLLARLRFILMDGTAAGRLAAEKIFPMLTHRLDLQHFVTNVRNLPVRVAGSKENKLYAVSQIQWSSSLPTAMLFHHHWLCVFLELAQKKAYDLIHYLQKEVLFMVDNVWFNRTLKQSLPASYHLHGLQEITARVESGLRAIAIENGFVRESDESLLFQPADPRVPPKALIRADWLQEPRDEEGNQPNLPPVWRFVEFLPENFMASAVSGAVQDWRVQRIYTYPIQQPGLRIDQESHEKLHRLIAARTPAAFMQAAKDLDLVKQMELDEMVSVARVRALLKELAMTMVLQHSWHGHTLLCTCASVYTRLRFIRAGGVAFCRDGVCAHILLTRWMEGDASIKLASVSEYCAKHAIPTVDGAEAALRARLLPQGPLVRRLPTRSAWTTLAALVQQAKARAQKRREQAGQTKRKLAEFWHSPNARGPEAAAAADAAERAEQTRRTALTRAVARVQSPAFAVQMDGISDLSSMAMTLQEAQELRADDREPELGFQMTRAEDIRDGLVIEFYDSNHNSVHEYKDEGNDMRLNVKIIDAPQEACTFSSQSRNNYKVIEEGANGQRVDKLDNLINQEIPSDAVWQAREMDFFKF</sequence>
<feature type="compositionally biased region" description="Basic and acidic residues" evidence="1">
    <location>
        <begin position="816"/>
        <end position="853"/>
    </location>
</feature>
<accession>A0A1Q9CGH8</accession>
<comment type="caution">
    <text evidence="2">The sequence shown here is derived from an EMBL/GenBank/DDBJ whole genome shotgun (WGS) entry which is preliminary data.</text>
</comment>
<evidence type="ECO:0000313" key="3">
    <source>
        <dbReference type="Proteomes" id="UP000186817"/>
    </source>
</evidence>
<evidence type="ECO:0000313" key="2">
    <source>
        <dbReference type="EMBL" id="OLP81957.1"/>
    </source>
</evidence>
<keyword evidence="3" id="KW-1185">Reference proteome</keyword>